<evidence type="ECO:0000259" key="3">
    <source>
        <dbReference type="Pfam" id="PF01648"/>
    </source>
</evidence>
<name>A0A158GQD8_CABSO</name>
<dbReference type="Pfam" id="PF01648">
    <property type="entry name" value="ACPS"/>
    <property type="match status" value="1"/>
</dbReference>
<reference evidence="5 6" key="1">
    <citation type="submission" date="2016-01" db="EMBL/GenBank/DDBJ databases">
        <authorList>
            <person name="Oliw E.H."/>
        </authorList>
    </citation>
    <scope>NUCLEOTIDE SEQUENCE [LARGE SCALE GENOMIC DNA]</scope>
    <source>
        <strain evidence="5">LMG 22029</strain>
    </source>
</reference>
<dbReference type="GO" id="GO:0005829">
    <property type="term" value="C:cytosol"/>
    <property type="evidence" value="ECO:0007669"/>
    <property type="project" value="TreeGrafter"/>
</dbReference>
<dbReference type="PANTHER" id="PTHR12215">
    <property type="entry name" value="PHOSPHOPANTETHEINE TRANSFERASE"/>
    <property type="match status" value="1"/>
</dbReference>
<accession>A0A158GQD8</accession>
<dbReference type="InterPro" id="IPR008278">
    <property type="entry name" value="4-PPantetheinyl_Trfase_dom"/>
</dbReference>
<dbReference type="PANTHER" id="PTHR12215:SF10">
    <property type="entry name" value="L-AMINOADIPATE-SEMIALDEHYDE DEHYDROGENASE-PHOSPHOPANTETHEINYL TRANSFERASE"/>
    <property type="match status" value="1"/>
</dbReference>
<feature type="domain" description="4'-phosphopantetheinyl transferase" evidence="3">
    <location>
        <begin position="118"/>
        <end position="188"/>
    </location>
</feature>
<proteinExistence type="inferred from homology"/>
<dbReference type="SUPFAM" id="SSF56214">
    <property type="entry name" value="4'-phosphopantetheinyl transferase"/>
    <property type="match status" value="2"/>
</dbReference>
<dbReference type="OrthoDB" id="9808281at2"/>
<evidence type="ECO:0000256" key="1">
    <source>
        <dbReference type="ARBA" id="ARBA00010990"/>
    </source>
</evidence>
<comment type="similarity">
    <text evidence="1">Belongs to the P-Pant transferase superfamily. Gsp/Sfp/HetI/AcpT family.</text>
</comment>
<gene>
    <name evidence="5" type="ORF">AWB64_03237</name>
</gene>
<dbReference type="Gene3D" id="3.90.470.20">
    <property type="entry name" value="4'-phosphopantetheinyl transferase domain"/>
    <property type="match status" value="1"/>
</dbReference>
<feature type="domain" description="4'-phosphopantetheinyl transferase N-terminal" evidence="4">
    <location>
        <begin position="30"/>
        <end position="114"/>
    </location>
</feature>
<dbReference type="InterPro" id="IPR050559">
    <property type="entry name" value="P-Pant_transferase_sf"/>
</dbReference>
<dbReference type="EMBL" id="FCOC02000009">
    <property type="protein sequence ID" value="SAL33819.1"/>
    <property type="molecule type" value="Genomic_DNA"/>
</dbReference>
<dbReference type="Pfam" id="PF22624">
    <property type="entry name" value="AASDHPPT_N"/>
    <property type="match status" value="1"/>
</dbReference>
<evidence type="ECO:0000259" key="4">
    <source>
        <dbReference type="Pfam" id="PF22624"/>
    </source>
</evidence>
<protein>
    <submittedName>
        <fullName evidence="5">4'-phosphopantetheinyl transferase</fullName>
    </submittedName>
</protein>
<evidence type="ECO:0000313" key="5">
    <source>
        <dbReference type="EMBL" id="SAL33819.1"/>
    </source>
</evidence>
<dbReference type="InterPro" id="IPR037143">
    <property type="entry name" value="4-PPantetheinyl_Trfase_dom_sf"/>
</dbReference>
<dbReference type="GO" id="GO:0000287">
    <property type="term" value="F:magnesium ion binding"/>
    <property type="evidence" value="ECO:0007669"/>
    <property type="project" value="InterPro"/>
</dbReference>
<dbReference type="RefSeq" id="WP_060856400.1">
    <property type="nucleotide sequence ID" value="NZ_FCOC02000009.1"/>
</dbReference>
<evidence type="ECO:0000256" key="2">
    <source>
        <dbReference type="ARBA" id="ARBA00022679"/>
    </source>
</evidence>
<dbReference type="GO" id="GO:0019878">
    <property type="term" value="P:lysine biosynthetic process via aminoadipic acid"/>
    <property type="evidence" value="ECO:0007669"/>
    <property type="project" value="TreeGrafter"/>
</dbReference>
<sequence>MLISPIPIANQGRWPSDVELWRLDVDLRQDTDAISRFLSPSERERMGRYKRIEDRLRFASARSGLREILGAHVRRDPAQLEFGAGAYGRPSLVAYPHVSFNVSHSGERVLIAVSMKRAVGVDIEEANQALDWRALLGIVCVKEEALKISNVRDFYQCWTAKEALLKATGAGIGSGDGLKSIDLANSRIPEGLGFAWLDDFDGYAAAIAFSVRADSNAL</sequence>
<keyword evidence="2 5" id="KW-0808">Transferase</keyword>
<organism evidence="5 6">
    <name type="scientific">Caballeronia sordidicola</name>
    <name type="common">Burkholderia sordidicola</name>
    <dbReference type="NCBI Taxonomy" id="196367"/>
    <lineage>
        <taxon>Bacteria</taxon>
        <taxon>Pseudomonadati</taxon>
        <taxon>Pseudomonadota</taxon>
        <taxon>Betaproteobacteria</taxon>
        <taxon>Burkholderiales</taxon>
        <taxon>Burkholderiaceae</taxon>
        <taxon>Caballeronia</taxon>
    </lineage>
</organism>
<dbReference type="InterPro" id="IPR055066">
    <property type="entry name" value="AASDHPPT_N"/>
</dbReference>
<dbReference type="Proteomes" id="UP000054893">
    <property type="component" value="Unassembled WGS sequence"/>
</dbReference>
<evidence type="ECO:0000313" key="6">
    <source>
        <dbReference type="Proteomes" id="UP000054893"/>
    </source>
</evidence>
<dbReference type="GO" id="GO:0008897">
    <property type="term" value="F:holo-[acyl-carrier-protein] synthase activity"/>
    <property type="evidence" value="ECO:0007669"/>
    <property type="project" value="InterPro"/>
</dbReference>
<dbReference type="AlphaFoldDB" id="A0A158GQD8"/>